<dbReference type="AlphaFoldDB" id="A0A7X1DPS8"/>
<organism evidence="1 2">
    <name type="scientific">Listeria swaminathanii</name>
    <dbReference type="NCBI Taxonomy" id="2713501"/>
    <lineage>
        <taxon>Bacteria</taxon>
        <taxon>Bacillati</taxon>
        <taxon>Bacillota</taxon>
        <taxon>Bacilli</taxon>
        <taxon>Bacillales</taxon>
        <taxon>Listeriaceae</taxon>
        <taxon>Listeria</taxon>
    </lineage>
</organism>
<dbReference type="RefSeq" id="WP_070294949.1">
    <property type="nucleotide sequence ID" value="NZ_JAATOD010000003.1"/>
</dbReference>
<accession>A0A7X1DPS8</accession>
<evidence type="ECO:0000313" key="1">
    <source>
        <dbReference type="EMBL" id="MBC2330614.1"/>
    </source>
</evidence>
<evidence type="ECO:0000313" key="2">
    <source>
        <dbReference type="Proteomes" id="UP000572016"/>
    </source>
</evidence>
<proteinExistence type="predicted"/>
<dbReference type="Proteomes" id="UP000572016">
    <property type="component" value="Unassembled WGS sequence"/>
</dbReference>
<comment type="caution">
    <text evidence="1">The sequence shown here is derived from an EMBL/GenBank/DDBJ whole genome shotgun (WGS) entry which is preliminary data.</text>
</comment>
<reference evidence="1 2" key="1">
    <citation type="submission" date="2020-03" db="EMBL/GenBank/DDBJ databases">
        <title>Soil Listeria distribution.</title>
        <authorList>
            <person name="Liao J."/>
            <person name="Wiedmann M."/>
        </authorList>
    </citation>
    <scope>NUCLEOTIDE SEQUENCE [LARGE SCALE GENOMIC DNA]</scope>
    <source>
        <strain evidence="1 2">FSL L7-0020</strain>
    </source>
</reference>
<protein>
    <submittedName>
        <fullName evidence="1">Uncharacterized protein</fullName>
    </submittedName>
</protein>
<dbReference type="EMBL" id="JAATOD010000003">
    <property type="protein sequence ID" value="MBC2330614.1"/>
    <property type="molecule type" value="Genomic_DNA"/>
</dbReference>
<name>A0A7X1DPS8_9LIST</name>
<sequence length="99" mass="11387">MDAMLREINKYPNGTVLIIKWKNNLMLKGEIDTIYETDNGLEMDSDDYIEFYACLVKILEILSSPIEGTELVVDSLIEISMQNSPSEIMLENDVVVWRI</sequence>
<gene>
    <name evidence="1" type="ORF">HCX62_11275</name>
</gene>